<evidence type="ECO:0000313" key="2">
    <source>
        <dbReference type="EMBL" id="CAB1418492.1"/>
    </source>
</evidence>
<protein>
    <submittedName>
        <fullName evidence="2">Uncharacterized protein</fullName>
    </submittedName>
</protein>
<feature type="region of interest" description="Disordered" evidence="1">
    <location>
        <begin position="1"/>
        <end position="29"/>
    </location>
</feature>
<proteinExistence type="predicted"/>
<gene>
    <name evidence="2" type="ORF">PLEPLA_LOCUS6318</name>
</gene>
<sequence length="139" mass="15026">MSRRVRLKLRGGRRGRSSAGGGESSPEMHAGLSCSETCVITGTSGPQGLCFARRVVVPAELQNLLGGVLVEKLLVCLLLDGLMLDVSCLRCEVFTEKLGDRLFTPSESNISCFMRREITKNPGDKPQRNKDGGQDSIDS</sequence>
<evidence type="ECO:0000313" key="3">
    <source>
        <dbReference type="Proteomes" id="UP001153269"/>
    </source>
</evidence>
<feature type="compositionally biased region" description="Basic and acidic residues" evidence="1">
    <location>
        <begin position="119"/>
        <end position="133"/>
    </location>
</feature>
<reference evidence="2" key="1">
    <citation type="submission" date="2020-03" db="EMBL/GenBank/DDBJ databases">
        <authorList>
            <person name="Weist P."/>
        </authorList>
    </citation>
    <scope>NUCLEOTIDE SEQUENCE</scope>
</reference>
<dbReference type="Proteomes" id="UP001153269">
    <property type="component" value="Unassembled WGS sequence"/>
</dbReference>
<organism evidence="2 3">
    <name type="scientific">Pleuronectes platessa</name>
    <name type="common">European plaice</name>
    <dbReference type="NCBI Taxonomy" id="8262"/>
    <lineage>
        <taxon>Eukaryota</taxon>
        <taxon>Metazoa</taxon>
        <taxon>Chordata</taxon>
        <taxon>Craniata</taxon>
        <taxon>Vertebrata</taxon>
        <taxon>Euteleostomi</taxon>
        <taxon>Actinopterygii</taxon>
        <taxon>Neopterygii</taxon>
        <taxon>Teleostei</taxon>
        <taxon>Neoteleostei</taxon>
        <taxon>Acanthomorphata</taxon>
        <taxon>Carangaria</taxon>
        <taxon>Pleuronectiformes</taxon>
        <taxon>Pleuronectoidei</taxon>
        <taxon>Pleuronectidae</taxon>
        <taxon>Pleuronectes</taxon>
    </lineage>
</organism>
<keyword evidence="3" id="KW-1185">Reference proteome</keyword>
<dbReference type="EMBL" id="CADEAL010000328">
    <property type="protein sequence ID" value="CAB1418492.1"/>
    <property type="molecule type" value="Genomic_DNA"/>
</dbReference>
<feature type="region of interest" description="Disordered" evidence="1">
    <location>
        <begin position="119"/>
        <end position="139"/>
    </location>
</feature>
<accession>A0A9N7TT65</accession>
<dbReference type="AlphaFoldDB" id="A0A9N7TT65"/>
<feature type="compositionally biased region" description="Basic residues" evidence="1">
    <location>
        <begin position="1"/>
        <end position="16"/>
    </location>
</feature>
<name>A0A9N7TT65_PLEPL</name>
<evidence type="ECO:0000256" key="1">
    <source>
        <dbReference type="SAM" id="MobiDB-lite"/>
    </source>
</evidence>
<comment type="caution">
    <text evidence="2">The sequence shown here is derived from an EMBL/GenBank/DDBJ whole genome shotgun (WGS) entry which is preliminary data.</text>
</comment>